<dbReference type="Proteomes" id="UP000248790">
    <property type="component" value="Unassembled WGS sequence"/>
</dbReference>
<evidence type="ECO:0000313" key="2">
    <source>
        <dbReference type="Proteomes" id="UP000248790"/>
    </source>
</evidence>
<comment type="caution">
    <text evidence="1">The sequence shown here is derived from an EMBL/GenBank/DDBJ whole genome shotgun (WGS) entry which is preliminary data.</text>
</comment>
<gene>
    <name evidence="1" type="ORF">LX87_00668</name>
</gene>
<organism evidence="1 2">
    <name type="scientific">Larkinella arboricola</name>
    <dbReference type="NCBI Taxonomy" id="643671"/>
    <lineage>
        <taxon>Bacteria</taxon>
        <taxon>Pseudomonadati</taxon>
        <taxon>Bacteroidota</taxon>
        <taxon>Cytophagia</taxon>
        <taxon>Cytophagales</taxon>
        <taxon>Spirosomataceae</taxon>
        <taxon>Larkinella</taxon>
    </lineage>
</organism>
<sequence length="62" mass="7636">MFNFINYNNFGVDREDKLVYYNYNPYRIELYFLKCAEWKITYKAFRYLTDKGTKTMPDLKAP</sequence>
<proteinExistence type="predicted"/>
<accession>A0A327X8J8</accession>
<dbReference type="AlphaFoldDB" id="A0A327X8J8"/>
<reference evidence="1 2" key="1">
    <citation type="submission" date="2018-06" db="EMBL/GenBank/DDBJ databases">
        <title>Genomic Encyclopedia of Archaeal and Bacterial Type Strains, Phase II (KMG-II): from individual species to whole genera.</title>
        <authorList>
            <person name="Goeker M."/>
        </authorList>
    </citation>
    <scope>NUCLEOTIDE SEQUENCE [LARGE SCALE GENOMIC DNA]</scope>
    <source>
        <strain evidence="1 2">DSM 21851</strain>
    </source>
</reference>
<protein>
    <submittedName>
        <fullName evidence="1">Uncharacterized protein</fullName>
    </submittedName>
</protein>
<name>A0A327X8J8_LARAB</name>
<evidence type="ECO:0000313" key="1">
    <source>
        <dbReference type="EMBL" id="RAK02548.1"/>
    </source>
</evidence>
<dbReference type="EMBL" id="QLMC01000001">
    <property type="protein sequence ID" value="RAK02548.1"/>
    <property type="molecule type" value="Genomic_DNA"/>
</dbReference>
<keyword evidence="2" id="KW-1185">Reference proteome</keyword>